<accession>A0A1W1WTC4</accession>
<feature type="binding site" evidence="8">
    <location>
        <position position="250"/>
    </location>
    <ligand>
        <name>Mn(2+)</name>
        <dbReference type="ChEBI" id="CHEBI:29035"/>
        <label>2</label>
    </ligand>
</feature>
<comment type="catalytic activity">
    <reaction evidence="2 8">
        <text>Release of an N-terminal amino acid, preferentially leucine, but not glutamic or aspartic acids.</text>
        <dbReference type="EC" id="3.4.11.10"/>
    </reaction>
</comment>
<feature type="domain" description="Cytosol aminopeptidase" evidence="9">
    <location>
        <begin position="325"/>
        <end position="332"/>
    </location>
</feature>
<dbReference type="InterPro" id="IPR043472">
    <property type="entry name" value="Macro_dom-like"/>
</dbReference>
<dbReference type="GO" id="GO:0005737">
    <property type="term" value="C:cytoplasm"/>
    <property type="evidence" value="ECO:0007669"/>
    <property type="project" value="UniProtKB-SubCell"/>
</dbReference>
<evidence type="ECO:0000256" key="5">
    <source>
        <dbReference type="ARBA" id="ARBA00022670"/>
    </source>
</evidence>
<dbReference type="PRINTS" id="PR00481">
    <property type="entry name" value="LAMNOPPTDASE"/>
</dbReference>
<feature type="binding site" evidence="8">
    <location>
        <position position="329"/>
    </location>
    <ligand>
        <name>Mn(2+)</name>
        <dbReference type="ChEBI" id="CHEBI:29035"/>
        <label>2</label>
    </ligand>
</feature>
<keyword evidence="11" id="KW-1185">Reference proteome</keyword>
<feature type="binding site" evidence="8">
    <location>
        <position position="250"/>
    </location>
    <ligand>
        <name>Mn(2+)</name>
        <dbReference type="ChEBI" id="CHEBI:29035"/>
        <label>1</label>
    </ligand>
</feature>
<feature type="active site" evidence="8">
    <location>
        <position position="257"/>
    </location>
</feature>
<dbReference type="RefSeq" id="WP_084275672.1">
    <property type="nucleotide sequence ID" value="NZ_AP026671.1"/>
</dbReference>
<dbReference type="SUPFAM" id="SSF53187">
    <property type="entry name" value="Zn-dependent exopeptidases"/>
    <property type="match status" value="1"/>
</dbReference>
<evidence type="ECO:0000259" key="9">
    <source>
        <dbReference type="PROSITE" id="PS00631"/>
    </source>
</evidence>
<feature type="binding site" evidence="8">
    <location>
        <position position="327"/>
    </location>
    <ligand>
        <name>Mn(2+)</name>
        <dbReference type="ChEBI" id="CHEBI:29035"/>
        <label>1</label>
    </ligand>
</feature>
<dbReference type="CDD" id="cd00433">
    <property type="entry name" value="Peptidase_M17"/>
    <property type="match status" value="1"/>
</dbReference>
<dbReference type="EMBL" id="FWWZ01000001">
    <property type="protein sequence ID" value="SMC09445.1"/>
    <property type="molecule type" value="Genomic_DNA"/>
</dbReference>
<dbReference type="PANTHER" id="PTHR11963">
    <property type="entry name" value="LEUCINE AMINOPEPTIDASE-RELATED"/>
    <property type="match status" value="1"/>
</dbReference>
<reference evidence="11" key="1">
    <citation type="submission" date="2017-04" db="EMBL/GenBank/DDBJ databases">
        <authorList>
            <person name="Varghese N."/>
            <person name="Submissions S."/>
        </authorList>
    </citation>
    <scope>NUCLEOTIDE SEQUENCE [LARGE SCALE GENOMIC DNA]</scope>
    <source>
        <strain evidence="11">DSM 16512</strain>
    </source>
</reference>
<keyword evidence="8" id="KW-0963">Cytoplasm</keyword>
<keyword evidence="4 8" id="KW-0031">Aminopeptidase</keyword>
<keyword evidence="8" id="KW-0479">Metal-binding</keyword>
<gene>
    <name evidence="8" type="primary">pepA</name>
    <name evidence="10" type="ORF">SAMN05660197_1253</name>
</gene>
<dbReference type="GO" id="GO:0006508">
    <property type="term" value="P:proteolysis"/>
    <property type="evidence" value="ECO:0007669"/>
    <property type="project" value="UniProtKB-KW"/>
</dbReference>
<dbReference type="InterPro" id="IPR023042">
    <property type="entry name" value="Peptidase_M17_leu_NH2_pept"/>
</dbReference>
<comment type="cofactor">
    <cofactor evidence="8">
        <name>Mn(2+)</name>
        <dbReference type="ChEBI" id="CHEBI:29035"/>
    </cofactor>
    <text evidence="8">Binds 2 manganese ions per subunit.</text>
</comment>
<dbReference type="SUPFAM" id="SSF52949">
    <property type="entry name" value="Macro domain-like"/>
    <property type="match status" value="1"/>
</dbReference>
<dbReference type="STRING" id="1069081.SAMN05660197_1253"/>
<comment type="subcellular location">
    <subcellularLocation>
        <location evidence="8">Cytoplasm</location>
    </subcellularLocation>
</comment>
<evidence type="ECO:0000313" key="10">
    <source>
        <dbReference type="EMBL" id="SMC09445.1"/>
    </source>
</evidence>
<evidence type="ECO:0000256" key="3">
    <source>
        <dbReference type="ARBA" id="ARBA00009528"/>
    </source>
</evidence>
<organism evidence="10 11">
    <name type="scientific">Nitratiruptor tergarcus DSM 16512</name>
    <dbReference type="NCBI Taxonomy" id="1069081"/>
    <lineage>
        <taxon>Bacteria</taxon>
        <taxon>Pseudomonadati</taxon>
        <taxon>Campylobacterota</taxon>
        <taxon>Epsilonproteobacteria</taxon>
        <taxon>Nautiliales</taxon>
        <taxon>Nitratiruptoraceae</taxon>
        <taxon>Nitratiruptor</taxon>
    </lineage>
</organism>
<dbReference type="PANTHER" id="PTHR11963:SF23">
    <property type="entry name" value="CYTOSOL AMINOPEPTIDASE"/>
    <property type="match status" value="1"/>
</dbReference>
<keyword evidence="5 8" id="KW-0645">Protease</keyword>
<evidence type="ECO:0000256" key="7">
    <source>
        <dbReference type="ARBA" id="ARBA00023211"/>
    </source>
</evidence>
<comment type="similarity">
    <text evidence="3 8">Belongs to the peptidase M17 family.</text>
</comment>
<dbReference type="InterPro" id="IPR000819">
    <property type="entry name" value="Peptidase_M17_C"/>
</dbReference>
<name>A0A1W1WTC4_9BACT</name>
<dbReference type="AlphaFoldDB" id="A0A1W1WTC4"/>
<dbReference type="OrthoDB" id="9809354at2"/>
<dbReference type="EC" id="3.4.11.10" evidence="8"/>
<dbReference type="HAMAP" id="MF_00181">
    <property type="entry name" value="Cytosol_peptidase_M17"/>
    <property type="match status" value="1"/>
</dbReference>
<feature type="binding site" evidence="8">
    <location>
        <position position="268"/>
    </location>
    <ligand>
        <name>Mn(2+)</name>
        <dbReference type="ChEBI" id="CHEBI:29035"/>
        <label>2</label>
    </ligand>
</feature>
<dbReference type="InterPro" id="IPR008283">
    <property type="entry name" value="Peptidase_M17_N"/>
</dbReference>
<dbReference type="NCBIfam" id="NF002081">
    <property type="entry name" value="PRK00913.3-3"/>
    <property type="match status" value="1"/>
</dbReference>
<feature type="binding site" evidence="8">
    <location>
        <position position="329"/>
    </location>
    <ligand>
        <name>Mn(2+)</name>
        <dbReference type="ChEBI" id="CHEBI:29035"/>
        <label>1</label>
    </ligand>
</feature>
<evidence type="ECO:0000256" key="8">
    <source>
        <dbReference type="HAMAP-Rule" id="MF_00181"/>
    </source>
</evidence>
<dbReference type="GO" id="GO:0070006">
    <property type="term" value="F:metalloaminopeptidase activity"/>
    <property type="evidence" value="ECO:0007669"/>
    <property type="project" value="InterPro"/>
</dbReference>
<evidence type="ECO:0000256" key="2">
    <source>
        <dbReference type="ARBA" id="ARBA00000967"/>
    </source>
</evidence>
<dbReference type="Pfam" id="PF02789">
    <property type="entry name" value="Peptidase_M17_N"/>
    <property type="match status" value="1"/>
</dbReference>
<evidence type="ECO:0000313" key="11">
    <source>
        <dbReference type="Proteomes" id="UP000192602"/>
    </source>
</evidence>
<comment type="catalytic activity">
    <reaction evidence="1 8">
        <text>Release of an N-terminal amino acid, Xaa-|-Yaa-, in which Xaa is preferably Leu, but may be other amino acids including Pro although not Arg or Lys, and Yaa may be Pro. Amino acid amides and methyl esters are also readily hydrolyzed, but rates on arylamides are exceedingly low.</text>
        <dbReference type="EC" id="3.4.11.1"/>
    </reaction>
</comment>
<dbReference type="Pfam" id="PF00883">
    <property type="entry name" value="Peptidase_M17"/>
    <property type="match status" value="1"/>
</dbReference>
<dbReference type="GO" id="GO:0030145">
    <property type="term" value="F:manganese ion binding"/>
    <property type="evidence" value="ECO:0007669"/>
    <property type="project" value="UniProtKB-UniRule"/>
</dbReference>
<dbReference type="Gene3D" id="3.40.630.10">
    <property type="entry name" value="Zn peptidases"/>
    <property type="match status" value="1"/>
</dbReference>
<keyword evidence="7 8" id="KW-0464">Manganese</keyword>
<dbReference type="PROSITE" id="PS00631">
    <property type="entry name" value="CYTOSOL_AP"/>
    <property type="match status" value="1"/>
</dbReference>
<proteinExistence type="inferred from homology"/>
<dbReference type="NCBIfam" id="NF002073">
    <property type="entry name" value="PRK00913.1-2"/>
    <property type="match status" value="1"/>
</dbReference>
<feature type="binding site" evidence="8">
    <location>
        <position position="245"/>
    </location>
    <ligand>
        <name>Mn(2+)</name>
        <dbReference type="ChEBI" id="CHEBI:29035"/>
        <label>2</label>
    </ligand>
</feature>
<comment type="function">
    <text evidence="8">Presumably involved in the processing and regular turnover of intracellular proteins. Catalyzes the removal of unsubstituted N-terminal amino acids from various peptides.</text>
</comment>
<sequence>MKIKIEDIKLQEIKADIEIIFIIDKNLDHKWVKDKEELKKLGFKGEVEEVAFLPEKGRLYVGAKLDHDEIRIAASKAVKALKGKEFKKAKAGVYIQNCPITNIKAFVEGAILGNYSFDKYKSKKEEKGLKEIILANEEYADKSFTLENAKKSIEEATIVAQSTNLVRDIVNTPPNEIYPKTFAKLAKELAKDEDLDIQILDEKDLEDEKMGAFLAVARASAHPPRLVHITYKPKDAKAKIAVVGKGLTYDSGGLSLKPSDYMVTMKADKSGASAALGIILAAKKLGLPVELHAILGLAENMIGGNAYKPDDVLTAKNGKTIEVRNTDAEGRLVLADCLCYAQEKVAPDYIIDMATLTGACVVALGEYTTGVMGESDELKKSMLEAAKASGELAGELPFNRYLPKLLKSNIADICNISSSRYGGAITAALFLREFIEEDKRDKWLHLDIAGPAFVEKEWGYNPYGASGAGVRMVIKWLQKEFVYNKKHP</sequence>
<dbReference type="Proteomes" id="UP000192602">
    <property type="component" value="Unassembled WGS sequence"/>
</dbReference>
<evidence type="ECO:0000256" key="1">
    <source>
        <dbReference type="ARBA" id="ARBA00000135"/>
    </source>
</evidence>
<dbReference type="EC" id="3.4.11.1" evidence="8"/>
<evidence type="ECO:0000256" key="4">
    <source>
        <dbReference type="ARBA" id="ARBA00022438"/>
    </source>
</evidence>
<feature type="active site" evidence="8">
    <location>
        <position position="331"/>
    </location>
</feature>
<dbReference type="Gene3D" id="3.40.220.10">
    <property type="entry name" value="Leucine Aminopeptidase, subunit E, domain 1"/>
    <property type="match status" value="1"/>
</dbReference>
<keyword evidence="6 8" id="KW-0378">Hydrolase</keyword>
<evidence type="ECO:0000256" key="6">
    <source>
        <dbReference type="ARBA" id="ARBA00022801"/>
    </source>
</evidence>
<dbReference type="InterPro" id="IPR011356">
    <property type="entry name" value="Leucine_aapep/pepB"/>
</dbReference>
<protein>
    <recommendedName>
        <fullName evidence="8">Probable cytosol aminopeptidase</fullName>
        <ecNumber evidence="8">3.4.11.1</ecNumber>
    </recommendedName>
    <alternativeName>
        <fullName evidence="8">Leucine aminopeptidase</fullName>
        <shortName evidence="8">LAP</shortName>
        <ecNumber evidence="8">3.4.11.10</ecNumber>
    </alternativeName>
    <alternativeName>
        <fullName evidence="8">Leucyl aminopeptidase</fullName>
    </alternativeName>
</protein>